<gene>
    <name evidence="2" type="ORF">M8231_08765</name>
</gene>
<sequence>MRLRIRNWMLALGAGFAFTATAGAAAAQCDSGCEPPTPPCCEPPPPPPPPSCDGGCTPYPPTYPPGGGNVNVNVNVNAGAYANANAGASSYVNARAGGFSSSRGFGSGYGYGYGGGSAYVSVESPAPTTIQGLAVEGMAMQTVRTPYTAFRSMMKRVVIQAVCIDDRQVPHPASQVRPDREVGEGYEGELYRCLAGTWLQATIADYDGDVSFDHGETLTCRKHEALWFGAGGKLECRPEKPERDCNERSLLRRYGAGIKILTLYREEEYTEYREEQVQGTAVMTGTITLDGGVGGRVF</sequence>
<reference evidence="2" key="1">
    <citation type="submission" date="2022-05" db="EMBL/GenBank/DDBJ databases">
        <title>Brevundimonas albigilva TT17 genome sequence.</title>
        <authorList>
            <person name="Lee K."/>
            <person name="Son H."/>
        </authorList>
    </citation>
    <scope>NUCLEOTIDE SEQUENCE</scope>
    <source>
        <strain evidence="2">TT17</strain>
    </source>
</reference>
<keyword evidence="1" id="KW-0732">Signal</keyword>
<proteinExistence type="predicted"/>
<evidence type="ECO:0000256" key="1">
    <source>
        <dbReference type="SAM" id="SignalP"/>
    </source>
</evidence>
<dbReference type="RefSeq" id="WP_249750254.1">
    <property type="nucleotide sequence ID" value="NZ_CP097298.1"/>
</dbReference>
<name>A0ABY4SJ62_9CAUL</name>
<protein>
    <submittedName>
        <fullName evidence="2">Uncharacterized protein</fullName>
    </submittedName>
</protein>
<feature type="signal peptide" evidence="1">
    <location>
        <begin position="1"/>
        <end position="22"/>
    </location>
</feature>
<evidence type="ECO:0000313" key="3">
    <source>
        <dbReference type="Proteomes" id="UP001055429"/>
    </source>
</evidence>
<organism evidence="2 3">
    <name type="scientific">Brevundimonas albigilva</name>
    <dbReference type="NCBI Taxonomy" id="1312364"/>
    <lineage>
        <taxon>Bacteria</taxon>
        <taxon>Pseudomonadati</taxon>
        <taxon>Pseudomonadota</taxon>
        <taxon>Alphaproteobacteria</taxon>
        <taxon>Caulobacterales</taxon>
        <taxon>Caulobacteraceae</taxon>
        <taxon>Brevundimonas</taxon>
    </lineage>
</organism>
<keyword evidence="3" id="KW-1185">Reference proteome</keyword>
<accession>A0ABY4SJ62</accession>
<dbReference type="EMBL" id="CP097649">
    <property type="protein sequence ID" value="URI13924.1"/>
    <property type="molecule type" value="Genomic_DNA"/>
</dbReference>
<feature type="chain" id="PRO_5047272558" evidence="1">
    <location>
        <begin position="23"/>
        <end position="298"/>
    </location>
</feature>
<dbReference type="Proteomes" id="UP001055429">
    <property type="component" value="Chromosome"/>
</dbReference>
<evidence type="ECO:0000313" key="2">
    <source>
        <dbReference type="EMBL" id="URI13924.1"/>
    </source>
</evidence>